<gene>
    <name evidence="11" type="ORF">SAMN05444396_11413</name>
</gene>
<dbReference type="Gene3D" id="3.10.50.40">
    <property type="match status" value="1"/>
</dbReference>
<dbReference type="SUPFAM" id="SSF54534">
    <property type="entry name" value="FKBP-like"/>
    <property type="match status" value="1"/>
</dbReference>
<reference evidence="12" key="1">
    <citation type="submission" date="2016-11" db="EMBL/GenBank/DDBJ databases">
        <authorList>
            <person name="Varghese N."/>
            <person name="Submissions S."/>
        </authorList>
    </citation>
    <scope>NUCLEOTIDE SEQUENCE [LARGE SCALE GENOMIC DNA]</scope>
    <source>
        <strain evidence="12">DSM 19741</strain>
    </source>
</reference>
<evidence type="ECO:0000259" key="10">
    <source>
        <dbReference type="PROSITE" id="PS50072"/>
    </source>
</evidence>
<evidence type="ECO:0000256" key="4">
    <source>
        <dbReference type="ARBA" id="ARBA00023110"/>
    </source>
</evidence>
<dbReference type="EMBL" id="FQWE01000014">
    <property type="protein sequence ID" value="SHG45717.1"/>
    <property type="molecule type" value="Genomic_DNA"/>
</dbReference>
<evidence type="ECO:0000256" key="7">
    <source>
        <dbReference type="SAM" id="Coils"/>
    </source>
</evidence>
<dbReference type="AlphaFoldDB" id="A0A1M5JYP4"/>
<keyword evidence="4 6" id="KW-0697">Rotamase</keyword>
<evidence type="ECO:0000256" key="1">
    <source>
        <dbReference type="ARBA" id="ARBA00000971"/>
    </source>
</evidence>
<dbReference type="InterPro" id="IPR020892">
    <property type="entry name" value="Cyclophilin-type_PPIase_CS"/>
</dbReference>
<dbReference type="PRINTS" id="PR00153">
    <property type="entry name" value="CSAPPISMRASE"/>
</dbReference>
<dbReference type="PROSITE" id="PS50059">
    <property type="entry name" value="FKBP_PPIASE"/>
    <property type="match status" value="1"/>
</dbReference>
<dbReference type="PROSITE" id="PS00170">
    <property type="entry name" value="CSA_PPIASE_1"/>
    <property type="match status" value="1"/>
</dbReference>
<feature type="domain" description="PPIase cyclophilin-type" evidence="10">
    <location>
        <begin position="64"/>
        <end position="196"/>
    </location>
</feature>
<dbReference type="OrthoDB" id="9807797at2"/>
<keyword evidence="7" id="KW-0175">Coiled coil</keyword>
<keyword evidence="8" id="KW-0732">Signal</keyword>
<feature type="signal peptide" evidence="8">
    <location>
        <begin position="1"/>
        <end position="18"/>
    </location>
</feature>
<evidence type="ECO:0000313" key="11">
    <source>
        <dbReference type="EMBL" id="SHG45717.1"/>
    </source>
</evidence>
<proteinExistence type="inferred from homology"/>
<evidence type="ECO:0000256" key="2">
    <source>
        <dbReference type="ARBA" id="ARBA00007365"/>
    </source>
</evidence>
<dbReference type="InterPro" id="IPR046357">
    <property type="entry name" value="PPIase_dom_sf"/>
</dbReference>
<dbReference type="Gene3D" id="2.40.100.10">
    <property type="entry name" value="Cyclophilin-like"/>
    <property type="match status" value="1"/>
</dbReference>
<comment type="similarity">
    <text evidence="2">Belongs to the cyclophilin-type PPIase family.</text>
</comment>
<evidence type="ECO:0000256" key="6">
    <source>
        <dbReference type="PROSITE-ProRule" id="PRU00277"/>
    </source>
</evidence>
<dbReference type="PROSITE" id="PS50072">
    <property type="entry name" value="CSA_PPIASE_2"/>
    <property type="match status" value="1"/>
</dbReference>
<dbReference type="PANTHER" id="PTHR45625:SF4">
    <property type="entry name" value="PEPTIDYLPROLYL ISOMERASE DOMAIN AND WD REPEAT-CONTAINING PROTEIN 1"/>
    <property type="match status" value="1"/>
</dbReference>
<evidence type="ECO:0000259" key="9">
    <source>
        <dbReference type="PROSITE" id="PS50059"/>
    </source>
</evidence>
<name>A0A1M5JYP4_9FLAO</name>
<dbReference type="InterPro" id="IPR029000">
    <property type="entry name" value="Cyclophilin-like_dom_sf"/>
</dbReference>
<dbReference type="Pfam" id="PF00254">
    <property type="entry name" value="FKBP_C"/>
    <property type="match status" value="1"/>
</dbReference>
<feature type="coiled-coil region" evidence="7">
    <location>
        <begin position="230"/>
        <end position="265"/>
    </location>
</feature>
<dbReference type="InterPro" id="IPR002130">
    <property type="entry name" value="Cyclophilin-type_PPIase_dom"/>
</dbReference>
<organism evidence="11 12">
    <name type="scientific">Flavobacterium segetis</name>
    <dbReference type="NCBI Taxonomy" id="271157"/>
    <lineage>
        <taxon>Bacteria</taxon>
        <taxon>Pseudomonadati</taxon>
        <taxon>Bacteroidota</taxon>
        <taxon>Flavobacteriia</taxon>
        <taxon>Flavobacteriales</taxon>
        <taxon>Flavobacteriaceae</taxon>
        <taxon>Flavobacterium</taxon>
    </lineage>
</organism>
<evidence type="ECO:0000313" key="12">
    <source>
        <dbReference type="Proteomes" id="UP000184036"/>
    </source>
</evidence>
<feature type="domain" description="PPIase FKBP-type" evidence="9">
    <location>
        <begin position="313"/>
        <end position="419"/>
    </location>
</feature>
<dbReference type="SUPFAM" id="SSF50891">
    <property type="entry name" value="Cyclophilin-like"/>
    <property type="match status" value="1"/>
</dbReference>
<keyword evidence="5 6" id="KW-0413">Isomerase</keyword>
<dbReference type="InterPro" id="IPR001179">
    <property type="entry name" value="PPIase_FKBP_dom"/>
</dbReference>
<dbReference type="STRING" id="271157.SAMN05444396_11413"/>
<dbReference type="RefSeq" id="WP_072993972.1">
    <property type="nucleotide sequence ID" value="NZ_FQWE01000014.1"/>
</dbReference>
<dbReference type="PANTHER" id="PTHR45625">
    <property type="entry name" value="PEPTIDYL-PROLYL CIS-TRANS ISOMERASE-RELATED"/>
    <property type="match status" value="1"/>
</dbReference>
<dbReference type="Proteomes" id="UP000184036">
    <property type="component" value="Unassembled WGS sequence"/>
</dbReference>
<keyword evidence="12" id="KW-1185">Reference proteome</keyword>
<comment type="catalytic activity">
    <reaction evidence="1 6">
        <text>[protein]-peptidylproline (omega=180) = [protein]-peptidylproline (omega=0)</text>
        <dbReference type="Rhea" id="RHEA:16237"/>
        <dbReference type="Rhea" id="RHEA-COMP:10747"/>
        <dbReference type="Rhea" id="RHEA-COMP:10748"/>
        <dbReference type="ChEBI" id="CHEBI:83833"/>
        <dbReference type="ChEBI" id="CHEBI:83834"/>
        <dbReference type="EC" id="5.2.1.8"/>
    </reaction>
</comment>
<feature type="chain" id="PRO_5012409359" description="peptidylprolyl isomerase" evidence="8">
    <location>
        <begin position="19"/>
        <end position="424"/>
    </location>
</feature>
<dbReference type="InterPro" id="IPR044666">
    <property type="entry name" value="Cyclophilin_A-like"/>
</dbReference>
<evidence type="ECO:0000256" key="3">
    <source>
        <dbReference type="ARBA" id="ARBA00013194"/>
    </source>
</evidence>
<dbReference type="EC" id="5.2.1.8" evidence="3 6"/>
<dbReference type="GO" id="GO:0006457">
    <property type="term" value="P:protein folding"/>
    <property type="evidence" value="ECO:0007669"/>
    <property type="project" value="InterPro"/>
</dbReference>
<sequence length="424" mass="46304">MKFKILFLLFLGIVNVHSQTVKKSSTAKKPNTAAKAIVKKAVKPVVKTPTTIEGIFAIIATNKGDITLELEYKKTPVTVANFIALAEGTNTYVTNEKLKGKPFYDGLKFHRVIKDFMIQGGDPLGDGSGSPGYSFKDEFTDLKHNKPGILSMANSGPTTNGSQFFITHKETPWLDGKHTVFGKVTEGMNVVNTIAQNDVITKVTILRKGALAQKFDATKVFSDYFNNKSEDQKKQDLLNAENKKKQELANAENKAKQEALQAEAKKVYLEKYGPVVAAKAAYFATAKATATTSPSGLAYKVVQNGTGVKPLDKSTFYFHYAGYFEDGTLFDSSYENVAKEYGTYDANRAAQNGYQAFPFEAGKKDGMIAGFLETLASMSYGDKVVAFIPAELAYGSRGAGGVIPPNTNLIFELEMFEKQPAPKQ</sequence>
<dbReference type="Pfam" id="PF00160">
    <property type="entry name" value="Pro_isomerase"/>
    <property type="match status" value="1"/>
</dbReference>
<dbReference type="GO" id="GO:0003755">
    <property type="term" value="F:peptidyl-prolyl cis-trans isomerase activity"/>
    <property type="evidence" value="ECO:0007669"/>
    <property type="project" value="UniProtKB-KW"/>
</dbReference>
<dbReference type="CDD" id="cd00317">
    <property type="entry name" value="cyclophilin"/>
    <property type="match status" value="1"/>
</dbReference>
<evidence type="ECO:0000256" key="8">
    <source>
        <dbReference type="SAM" id="SignalP"/>
    </source>
</evidence>
<protein>
    <recommendedName>
        <fullName evidence="3 6">peptidylprolyl isomerase</fullName>
        <ecNumber evidence="3 6">5.2.1.8</ecNumber>
    </recommendedName>
</protein>
<accession>A0A1M5JYP4</accession>
<evidence type="ECO:0000256" key="5">
    <source>
        <dbReference type="ARBA" id="ARBA00023235"/>
    </source>
</evidence>